<keyword evidence="11" id="KW-1185">Reference proteome</keyword>
<sequence length="234" mass="24042">MTGRTVHLGLSALALAGLAFAFSRLVGAHVEPTALGQLAAGYIRLSPEELSVPNVVTGILLAYRSFDTLGEVAVLYMVAASLGPLLQPMDNPVASETPRLSENAGEIIHSGHFALLPLIGVFGAYVILFGHLSAGGGFQGGAIIATGIEFYMIARVASAINVKAFSALESGVGVLFVAVGVFGLVFAGGFLDPRFLPAGELGHFVSGGAIPLVSLLLGIKVAAELSVVLERFRG</sequence>
<dbReference type="Proteomes" id="UP001227126">
    <property type="component" value="Unassembled WGS sequence"/>
</dbReference>
<evidence type="ECO:0000256" key="7">
    <source>
        <dbReference type="SAM" id="Phobius"/>
    </source>
</evidence>
<reference evidence="10 11" key="1">
    <citation type="submission" date="2023-05" db="EMBL/GenBank/DDBJ databases">
        <title>Sedimentitalea sp. nov. JM2-8.</title>
        <authorList>
            <person name="Huang J."/>
        </authorList>
    </citation>
    <scope>NUCLEOTIDE SEQUENCE [LARGE SCALE GENOMIC DNA]</scope>
    <source>
        <strain evidence="10 11">JM2-8</strain>
    </source>
</reference>
<dbReference type="Pfam" id="PF20501">
    <property type="entry name" value="MbhE"/>
    <property type="match status" value="1"/>
</dbReference>
<dbReference type="PANTHER" id="PTHR33932">
    <property type="entry name" value="NA(+)/H(+) ANTIPORTER SUBUNIT B"/>
    <property type="match status" value="1"/>
</dbReference>
<name>A0ABT7FCP8_9RHOB</name>
<evidence type="ECO:0000256" key="6">
    <source>
        <dbReference type="ARBA" id="ARBA00023136"/>
    </source>
</evidence>
<keyword evidence="6 7" id="KW-0472">Membrane</keyword>
<evidence type="ECO:0000256" key="3">
    <source>
        <dbReference type="ARBA" id="ARBA00022475"/>
    </source>
</evidence>
<dbReference type="InterPro" id="IPR050622">
    <property type="entry name" value="CPA3_antiporter_subunitB"/>
</dbReference>
<dbReference type="EMBL" id="JASNJE010000006">
    <property type="protein sequence ID" value="MDK3072895.1"/>
    <property type="molecule type" value="Genomic_DNA"/>
</dbReference>
<dbReference type="Pfam" id="PF04039">
    <property type="entry name" value="MnhB"/>
    <property type="match status" value="1"/>
</dbReference>
<feature type="transmembrane region" description="Helical" evidence="7">
    <location>
        <begin position="203"/>
        <end position="223"/>
    </location>
</feature>
<comment type="subcellular location">
    <subcellularLocation>
        <location evidence="1">Cell membrane</location>
        <topology evidence="1">Multi-pass membrane protein</topology>
    </subcellularLocation>
</comment>
<keyword evidence="5 7" id="KW-1133">Transmembrane helix</keyword>
<evidence type="ECO:0000256" key="1">
    <source>
        <dbReference type="ARBA" id="ARBA00004651"/>
    </source>
</evidence>
<evidence type="ECO:0000256" key="2">
    <source>
        <dbReference type="ARBA" id="ARBA00009425"/>
    </source>
</evidence>
<organism evidence="10 11">
    <name type="scientific">Sedimentitalea xiamensis</name>
    <dbReference type="NCBI Taxonomy" id="3050037"/>
    <lineage>
        <taxon>Bacteria</taxon>
        <taxon>Pseudomonadati</taxon>
        <taxon>Pseudomonadota</taxon>
        <taxon>Alphaproteobacteria</taxon>
        <taxon>Rhodobacterales</taxon>
        <taxon>Paracoccaceae</taxon>
        <taxon>Sedimentitalea</taxon>
    </lineage>
</organism>
<feature type="transmembrane region" description="Helical" evidence="7">
    <location>
        <begin position="140"/>
        <end position="160"/>
    </location>
</feature>
<feature type="transmembrane region" description="Helical" evidence="7">
    <location>
        <begin position="172"/>
        <end position="191"/>
    </location>
</feature>
<dbReference type="InterPro" id="IPR007182">
    <property type="entry name" value="MnhB"/>
</dbReference>
<comment type="similarity">
    <text evidence="2">Belongs to the CPA3 antiporters (TC 2.A.63) subunit B family.</text>
</comment>
<keyword evidence="3" id="KW-1003">Cell membrane</keyword>
<protein>
    <submittedName>
        <fullName evidence="10">MnhB domain-containing protein</fullName>
    </submittedName>
</protein>
<comment type="caution">
    <text evidence="10">The sequence shown here is derived from an EMBL/GenBank/DDBJ whole genome shotgun (WGS) entry which is preliminary data.</text>
</comment>
<evidence type="ECO:0000313" key="10">
    <source>
        <dbReference type="EMBL" id="MDK3072895.1"/>
    </source>
</evidence>
<evidence type="ECO:0000259" key="9">
    <source>
        <dbReference type="Pfam" id="PF20501"/>
    </source>
</evidence>
<feature type="domain" description="Na+/H+ antiporter MnhB subunit-related protein" evidence="8">
    <location>
        <begin position="114"/>
        <end position="225"/>
    </location>
</feature>
<dbReference type="InterPro" id="IPR046806">
    <property type="entry name" value="MrpA_C/MbhE"/>
</dbReference>
<evidence type="ECO:0000313" key="11">
    <source>
        <dbReference type="Proteomes" id="UP001227126"/>
    </source>
</evidence>
<evidence type="ECO:0000259" key="8">
    <source>
        <dbReference type="Pfam" id="PF04039"/>
    </source>
</evidence>
<gene>
    <name evidence="10" type="ORF">QO034_07215</name>
</gene>
<keyword evidence="4 7" id="KW-0812">Transmembrane</keyword>
<feature type="transmembrane region" description="Helical" evidence="7">
    <location>
        <begin position="107"/>
        <end position="128"/>
    </location>
</feature>
<evidence type="ECO:0000256" key="4">
    <source>
        <dbReference type="ARBA" id="ARBA00022692"/>
    </source>
</evidence>
<dbReference type="PANTHER" id="PTHR33932:SF4">
    <property type="entry name" value="NA(+)_H(+) ANTIPORTER SUBUNIT B"/>
    <property type="match status" value="1"/>
</dbReference>
<proteinExistence type="inferred from homology"/>
<dbReference type="RefSeq" id="WP_284484836.1">
    <property type="nucleotide sequence ID" value="NZ_JASNJE010000006.1"/>
</dbReference>
<evidence type="ECO:0000256" key="5">
    <source>
        <dbReference type="ARBA" id="ARBA00022989"/>
    </source>
</evidence>
<feature type="domain" description="MrpA C-terminal/MbhE" evidence="9">
    <location>
        <begin position="36"/>
        <end position="87"/>
    </location>
</feature>
<accession>A0ABT7FCP8</accession>